<gene>
    <name evidence="2" type="ORF">VW23_008525</name>
</gene>
<dbReference type="AlphaFoldDB" id="A0A1E5XWU6"/>
<dbReference type="InterPro" id="IPR027417">
    <property type="entry name" value="P-loop_NTPase"/>
</dbReference>
<evidence type="ECO:0000313" key="2">
    <source>
        <dbReference type="EMBL" id="OEO33061.1"/>
    </source>
</evidence>
<dbReference type="SUPFAM" id="SSF52540">
    <property type="entry name" value="P-loop containing nucleoside triphosphate hydrolases"/>
    <property type="match status" value="1"/>
</dbReference>
<accession>A0A1E5XWU6</accession>
<dbReference type="GO" id="GO:0005524">
    <property type="term" value="F:ATP binding"/>
    <property type="evidence" value="ECO:0007669"/>
    <property type="project" value="InterPro"/>
</dbReference>
<name>A0A1E5XWU6_9HYPH</name>
<dbReference type="PANTHER" id="PTHR11070">
    <property type="entry name" value="UVRD / RECB / PCRA DNA HELICASE FAMILY MEMBER"/>
    <property type="match status" value="1"/>
</dbReference>
<dbReference type="GO" id="GO:0003677">
    <property type="term" value="F:DNA binding"/>
    <property type="evidence" value="ECO:0007669"/>
    <property type="project" value="InterPro"/>
</dbReference>
<reference evidence="2 3" key="1">
    <citation type="journal article" date="2015" name="Genome Announc.">
        <title>Genome Assemblies of Three Soil-Associated Devosia species: D. insulae, D. limi, and D. soli.</title>
        <authorList>
            <person name="Hassan Y.I."/>
            <person name="Lepp D."/>
            <person name="Zhou T."/>
        </authorList>
    </citation>
    <scope>NUCLEOTIDE SEQUENCE [LARGE SCALE GENOMIC DNA]</scope>
    <source>
        <strain evidence="2 3">DS-56</strain>
    </source>
</reference>
<dbReference type="Pfam" id="PF13538">
    <property type="entry name" value="UvrD_C_2"/>
    <property type="match status" value="1"/>
</dbReference>
<dbReference type="EMBL" id="LAJE02000040">
    <property type="protein sequence ID" value="OEO33061.1"/>
    <property type="molecule type" value="Genomic_DNA"/>
</dbReference>
<dbReference type="InterPro" id="IPR000212">
    <property type="entry name" value="DNA_helicase_UvrD/REP"/>
</dbReference>
<dbReference type="Gene3D" id="3.40.50.300">
    <property type="entry name" value="P-loop containing nucleotide triphosphate hydrolases"/>
    <property type="match status" value="2"/>
</dbReference>
<dbReference type="InterPro" id="IPR027785">
    <property type="entry name" value="UvrD-like_helicase_C"/>
</dbReference>
<evidence type="ECO:0000259" key="1">
    <source>
        <dbReference type="Pfam" id="PF13538"/>
    </source>
</evidence>
<dbReference type="Proteomes" id="UP000095463">
    <property type="component" value="Unassembled WGS sequence"/>
</dbReference>
<sequence>MILPNIDEDLDVIFGEYKDHETVQLFVQSVRSAGLLGTLYIGYPVLSVDDSKIEFDAVLVSRNHGVVIFDLYSIGDRGTKADQNPLPTEIVERQEQLYAALYNRLNSFSELRTGRRLVIELSTVTVHPIHDVFEQVGDNLLVGLRKLSQLPEIPRDDWPTDEQVAHLNAAIQRISNLKPRKKRANVVRPNSKGHAIKEIEKKVANLDLWQKRGSIEYVNGPQRIRGLAGSGKTVVLALKAAYLHVKRPDWDIVVTFNTRSLYQQFESLITRFVFAQISDEPDWTKLHIQHAWGGSDRTGVYRDFVAATGAQYRDFGSATRLFGYETAFAGACAEALRTAAPGSLDLYDMMLIDEAQDLPASFFQLAYRTVKSPKRIVWAYDDLQNLGDVQLPSAKELFGVDHAGTALVELVNEVDKPQQDIVLPRCYRNPPWTLLTAHGLGFGVHRSPMAQMFTDPGIWRRLGYRAKDDILKFDTDVEIARAPDSIPDFFDELLTPSDTLNVKKFDTPTSQYEWVVRKIKELIETDELEHSDFLIVLPDVRTSKSEGGILLRAMMKEGLQGHIPGQTSSRDELFREDSIAITHIYRAKGNEAPVVFLVNADFCEGAFALKQRRNILFTAITRSRAWTYVTGVGSGIDQIGAEMKEIRDDGYSLQFHYPTKAQATALAVSNDTLLDDVSADEFQDIRAAVRKAKDQWEQLPLDLQQEFSSLLGDE</sequence>
<protein>
    <recommendedName>
        <fullName evidence="1">UvrD-like helicase C-terminal domain-containing protein</fullName>
    </recommendedName>
</protein>
<evidence type="ECO:0000313" key="3">
    <source>
        <dbReference type="Proteomes" id="UP000095463"/>
    </source>
</evidence>
<comment type="caution">
    <text evidence="2">The sequence shown here is derived from an EMBL/GenBank/DDBJ whole genome shotgun (WGS) entry which is preliminary data.</text>
</comment>
<feature type="domain" description="UvrD-like helicase C-terminal" evidence="1">
    <location>
        <begin position="580"/>
        <end position="629"/>
    </location>
</feature>
<proteinExistence type="predicted"/>
<dbReference type="GO" id="GO:0003678">
    <property type="term" value="F:DNA helicase activity"/>
    <property type="evidence" value="ECO:0007669"/>
    <property type="project" value="InterPro"/>
</dbReference>
<organism evidence="2 3">
    <name type="scientific">Devosia insulae DS-56</name>
    <dbReference type="NCBI Taxonomy" id="1116389"/>
    <lineage>
        <taxon>Bacteria</taxon>
        <taxon>Pseudomonadati</taxon>
        <taxon>Pseudomonadota</taxon>
        <taxon>Alphaproteobacteria</taxon>
        <taxon>Hyphomicrobiales</taxon>
        <taxon>Devosiaceae</taxon>
        <taxon>Devosia</taxon>
    </lineage>
</organism>
<keyword evidence="3" id="KW-1185">Reference proteome</keyword>